<dbReference type="EMBL" id="AP024086">
    <property type="protein sequence ID" value="BCL59456.1"/>
    <property type="molecule type" value="Genomic_DNA"/>
</dbReference>
<dbReference type="Proteomes" id="UP000826725">
    <property type="component" value="Chromosome"/>
</dbReference>
<evidence type="ECO:0000313" key="5">
    <source>
        <dbReference type="EMBL" id="BCL59456.1"/>
    </source>
</evidence>
<keyword evidence="3" id="KW-1133">Transmembrane helix</keyword>
<keyword evidence="2" id="KW-0924">Ammonia transport</keyword>
<dbReference type="InterPro" id="IPR001905">
    <property type="entry name" value="Ammonium_transpt"/>
</dbReference>
<dbReference type="Pfam" id="PF00909">
    <property type="entry name" value="Ammonium_transp"/>
    <property type="match status" value="1"/>
</dbReference>
<evidence type="ECO:0000256" key="1">
    <source>
        <dbReference type="ARBA" id="ARBA00022448"/>
    </source>
</evidence>
<feature type="transmembrane region" description="Helical" evidence="3">
    <location>
        <begin position="36"/>
        <end position="57"/>
    </location>
</feature>
<keyword evidence="1" id="KW-0813">Transport</keyword>
<dbReference type="KEGG" id="dbk:DGMP_01490"/>
<organism evidence="5 6">
    <name type="scientific">Desulfomarina profundi</name>
    <dbReference type="NCBI Taxonomy" id="2772557"/>
    <lineage>
        <taxon>Bacteria</taxon>
        <taxon>Pseudomonadati</taxon>
        <taxon>Thermodesulfobacteriota</taxon>
        <taxon>Desulfobulbia</taxon>
        <taxon>Desulfobulbales</taxon>
        <taxon>Desulfobulbaceae</taxon>
        <taxon>Desulfomarina</taxon>
    </lineage>
</organism>
<sequence>MNKADTAFILASAGLVLLMTPGLALFYGGMVRRKNVLGTIMQSLIMISLVSIEWVYLGYSMSFGPDVGGFVGNLSLFGLSGVTSAPVLITPQQFPRQFL</sequence>
<evidence type="ECO:0000259" key="4">
    <source>
        <dbReference type="Pfam" id="PF00909"/>
    </source>
</evidence>
<dbReference type="PANTHER" id="PTHR43029:SF10">
    <property type="entry name" value="AMMONIUM TRANSPORTER MEP2"/>
    <property type="match status" value="1"/>
</dbReference>
<feature type="transmembrane region" description="Helical" evidence="3">
    <location>
        <begin position="69"/>
        <end position="89"/>
    </location>
</feature>
<name>A0A8D5FQA9_9BACT</name>
<evidence type="ECO:0000256" key="3">
    <source>
        <dbReference type="SAM" id="Phobius"/>
    </source>
</evidence>
<accession>A0A8D5FQA9</accession>
<feature type="domain" description="Ammonium transporter AmtB-like" evidence="4">
    <location>
        <begin position="7"/>
        <end position="78"/>
    </location>
</feature>
<feature type="transmembrane region" description="Helical" evidence="3">
    <location>
        <begin position="6"/>
        <end position="29"/>
    </location>
</feature>
<proteinExistence type="predicted"/>
<dbReference type="AlphaFoldDB" id="A0A8D5FQA9"/>
<dbReference type="GO" id="GO:0008519">
    <property type="term" value="F:ammonium channel activity"/>
    <property type="evidence" value="ECO:0007669"/>
    <property type="project" value="InterPro"/>
</dbReference>
<dbReference type="PANTHER" id="PTHR43029">
    <property type="entry name" value="AMMONIUM TRANSPORTER MEP2"/>
    <property type="match status" value="1"/>
</dbReference>
<dbReference type="GO" id="GO:0005886">
    <property type="term" value="C:plasma membrane"/>
    <property type="evidence" value="ECO:0007669"/>
    <property type="project" value="TreeGrafter"/>
</dbReference>
<protein>
    <recommendedName>
        <fullName evidence="4">Ammonium transporter AmtB-like domain-containing protein</fullName>
    </recommendedName>
</protein>
<keyword evidence="3" id="KW-0472">Membrane</keyword>
<reference evidence="5" key="1">
    <citation type="submission" date="2020-09" db="EMBL/GenBank/DDBJ databases">
        <title>Desulfogranum mesoprofundum gen. nov., sp. nov., a novel mesophilic, sulfate-reducing chemolithoautotroph isolated from a deep-sea hydrothermal vent chimney in the Suiyo Seamount.</title>
        <authorList>
            <person name="Hashimoto Y."/>
            <person name="Nakagawa S."/>
        </authorList>
    </citation>
    <scope>NUCLEOTIDE SEQUENCE</scope>
    <source>
        <strain evidence="5">KT2</strain>
    </source>
</reference>
<evidence type="ECO:0000256" key="2">
    <source>
        <dbReference type="ARBA" id="ARBA00023177"/>
    </source>
</evidence>
<keyword evidence="6" id="KW-1185">Reference proteome</keyword>
<gene>
    <name evidence="5" type="ORF">DGMP_01490</name>
</gene>
<evidence type="ECO:0000313" key="6">
    <source>
        <dbReference type="Proteomes" id="UP000826725"/>
    </source>
</evidence>
<dbReference type="InterPro" id="IPR024041">
    <property type="entry name" value="NH4_transpt_AmtB-like_dom"/>
</dbReference>
<keyword evidence="3" id="KW-0812">Transmembrane</keyword>